<sequence>CAARAGRRRALRLCEGRHRRPGRRQRRNPRRVPDPTDPDPRAGRGAPAADHARHRSSPGRERGKPEPLSQQRHPPALPVGALGGAAGDHAPGEPARRSARIVASWASGVGSQPRKTGRQFRDRPGSV</sequence>
<name>A0A6J4KUC8_9HYPH</name>
<proteinExistence type="predicted"/>
<dbReference type="AlphaFoldDB" id="A0A6J4KUC8"/>
<reference evidence="2" key="1">
    <citation type="submission" date="2020-02" db="EMBL/GenBank/DDBJ databases">
        <authorList>
            <person name="Meier V. D."/>
        </authorList>
    </citation>
    <scope>NUCLEOTIDE SEQUENCE</scope>
    <source>
        <strain evidence="2">AVDCRST_MAG90</strain>
    </source>
</reference>
<feature type="non-terminal residue" evidence="2">
    <location>
        <position position="1"/>
    </location>
</feature>
<organism evidence="2">
    <name type="scientific">uncultured Microvirga sp</name>
    <dbReference type="NCBI Taxonomy" id="412392"/>
    <lineage>
        <taxon>Bacteria</taxon>
        <taxon>Pseudomonadati</taxon>
        <taxon>Pseudomonadota</taxon>
        <taxon>Alphaproteobacteria</taxon>
        <taxon>Hyphomicrobiales</taxon>
        <taxon>Methylobacteriaceae</taxon>
        <taxon>Microvirga</taxon>
        <taxon>environmental samples</taxon>
    </lineage>
</organism>
<gene>
    <name evidence="2" type="ORF">AVDCRST_MAG90-681</name>
</gene>
<feature type="region of interest" description="Disordered" evidence="1">
    <location>
        <begin position="1"/>
        <end position="127"/>
    </location>
</feature>
<dbReference type="EMBL" id="CADCUC010000127">
    <property type="protein sequence ID" value="CAA9314512.1"/>
    <property type="molecule type" value="Genomic_DNA"/>
</dbReference>
<evidence type="ECO:0000313" key="2">
    <source>
        <dbReference type="EMBL" id="CAA9314512.1"/>
    </source>
</evidence>
<feature type="compositionally biased region" description="Basic and acidic residues" evidence="1">
    <location>
        <begin position="31"/>
        <end position="42"/>
    </location>
</feature>
<feature type="compositionally biased region" description="Basic residues" evidence="1">
    <location>
        <begin position="1"/>
        <end position="30"/>
    </location>
</feature>
<feature type="non-terminal residue" evidence="2">
    <location>
        <position position="127"/>
    </location>
</feature>
<accession>A0A6J4KUC8</accession>
<evidence type="ECO:0000256" key="1">
    <source>
        <dbReference type="SAM" id="MobiDB-lite"/>
    </source>
</evidence>
<protein>
    <submittedName>
        <fullName evidence="2">Amidase</fullName>
    </submittedName>
</protein>